<gene>
    <name evidence="2" type="ORF">GA0061077_1147</name>
</gene>
<dbReference type="CDD" id="cd07344">
    <property type="entry name" value="M48_yhfN_like"/>
    <property type="match status" value="1"/>
</dbReference>
<dbReference type="EMBL" id="FMBL01000003">
    <property type="protein sequence ID" value="SCC80325.1"/>
    <property type="molecule type" value="Genomic_DNA"/>
</dbReference>
<accession>A0A1C4H661</accession>
<dbReference type="Proteomes" id="UP000242610">
    <property type="component" value="Unassembled WGS sequence"/>
</dbReference>
<dbReference type="InterPro" id="IPR002725">
    <property type="entry name" value="YgjP-like_metallopeptidase"/>
</dbReference>
<organism evidence="2 3">
    <name type="scientific">Bifidobacterium commune</name>
    <dbReference type="NCBI Taxonomy" id="1505727"/>
    <lineage>
        <taxon>Bacteria</taxon>
        <taxon>Bacillati</taxon>
        <taxon>Actinomycetota</taxon>
        <taxon>Actinomycetes</taxon>
        <taxon>Bifidobacteriales</taxon>
        <taxon>Bifidobacteriaceae</taxon>
        <taxon>Bifidobacterium</taxon>
    </lineage>
</organism>
<proteinExistence type="predicted"/>
<protein>
    <recommendedName>
        <fullName evidence="1">YgjP-like metallopeptidase domain-containing protein</fullName>
    </recommendedName>
</protein>
<dbReference type="AlphaFoldDB" id="A0A1C4H661"/>
<dbReference type="Pfam" id="PF01863">
    <property type="entry name" value="YgjP-like"/>
    <property type="match status" value="2"/>
</dbReference>
<evidence type="ECO:0000259" key="1">
    <source>
        <dbReference type="Pfam" id="PF01863"/>
    </source>
</evidence>
<keyword evidence="3" id="KW-1185">Reference proteome</keyword>
<reference evidence="3" key="1">
    <citation type="submission" date="2016-08" db="EMBL/GenBank/DDBJ databases">
        <authorList>
            <person name="Varghese N."/>
            <person name="Submissions Spin"/>
        </authorList>
    </citation>
    <scope>NUCLEOTIDE SEQUENCE [LARGE SCALE GENOMIC DNA]</scope>
    <source>
        <strain evidence="3">R-52791</strain>
    </source>
</reference>
<feature type="domain" description="YgjP-like metallopeptidase" evidence="1">
    <location>
        <begin position="89"/>
        <end position="190"/>
    </location>
</feature>
<dbReference type="RefSeq" id="WP_183193232.1">
    <property type="nucleotide sequence ID" value="NZ_FMBL01000003.1"/>
</dbReference>
<feature type="domain" description="YgjP-like metallopeptidase" evidence="1">
    <location>
        <begin position="33"/>
        <end position="78"/>
    </location>
</feature>
<name>A0A1C4H661_9BIFI</name>
<dbReference type="PANTHER" id="PTHR30399">
    <property type="entry name" value="UNCHARACTERIZED PROTEIN YGJP"/>
    <property type="match status" value="1"/>
</dbReference>
<sequence length="194" mass="23042">MPYRRRQKAKIVSRTTLHVDGFEVQVTRKTMRNMYLRVKPPTGAVEVSAPARMQDEEIASFVRGRRVWIERQKERIDGAVFEWTDDNKRLAAANINAQLPVLLEHWEPIVGRKPTHITLRLMNTRWGSCTPNTGRIRLNLQLGLMDRRFLEYVLVHEMTHLWASGHGVEFQRRMDAYLPEWREWRRALNNELVW</sequence>
<dbReference type="PANTHER" id="PTHR30399:SF1">
    <property type="entry name" value="UTP PYROPHOSPHATASE"/>
    <property type="match status" value="1"/>
</dbReference>
<dbReference type="InterPro" id="IPR053136">
    <property type="entry name" value="UTP_pyrophosphatase-like"/>
</dbReference>
<evidence type="ECO:0000313" key="2">
    <source>
        <dbReference type="EMBL" id="SCC80325.1"/>
    </source>
</evidence>
<evidence type="ECO:0000313" key="3">
    <source>
        <dbReference type="Proteomes" id="UP000242610"/>
    </source>
</evidence>
<dbReference type="Gene3D" id="3.30.2010.10">
    <property type="entry name" value="Metalloproteases ('zincins'), catalytic domain"/>
    <property type="match status" value="1"/>
</dbReference>